<feature type="signal peptide" evidence="1">
    <location>
        <begin position="1"/>
        <end position="17"/>
    </location>
</feature>
<name>A0A974Y218_9GAMM</name>
<dbReference type="Proteomes" id="UP000639274">
    <property type="component" value="Chromosome"/>
</dbReference>
<dbReference type="EMBL" id="CP071518">
    <property type="protein sequence ID" value="QSX79962.1"/>
    <property type="molecule type" value="Genomic_DNA"/>
</dbReference>
<dbReference type="InterPro" id="IPR018247">
    <property type="entry name" value="EF_Hand_1_Ca_BS"/>
</dbReference>
<dbReference type="InterPro" id="IPR002048">
    <property type="entry name" value="EF_hand_dom"/>
</dbReference>
<keyword evidence="4" id="KW-1185">Reference proteome</keyword>
<dbReference type="GO" id="GO:0005509">
    <property type="term" value="F:calcium ion binding"/>
    <property type="evidence" value="ECO:0007669"/>
    <property type="project" value="InterPro"/>
</dbReference>
<accession>A0A974Y218</accession>
<evidence type="ECO:0000313" key="4">
    <source>
        <dbReference type="Proteomes" id="UP000639274"/>
    </source>
</evidence>
<reference evidence="3 4" key="1">
    <citation type="submission" date="2021-03" db="EMBL/GenBank/DDBJ databases">
        <title>Lysobacter sp. nov. isolated from soil of gangwondo yeongwol, south Korea.</title>
        <authorList>
            <person name="Kim K.R."/>
            <person name="Kim K.H."/>
            <person name="Jeon C.O."/>
        </authorList>
    </citation>
    <scope>NUCLEOTIDE SEQUENCE [LARGE SCALE GENOMIC DNA]</scope>
    <source>
        <strain evidence="3 4">R19</strain>
    </source>
</reference>
<protein>
    <recommendedName>
        <fullName evidence="2">EF-hand domain-containing protein</fullName>
    </recommendedName>
</protein>
<feature type="chain" id="PRO_5037355633" description="EF-hand domain-containing protein" evidence="1">
    <location>
        <begin position="18"/>
        <end position="108"/>
    </location>
</feature>
<evidence type="ECO:0000313" key="3">
    <source>
        <dbReference type="EMBL" id="QSX79962.1"/>
    </source>
</evidence>
<dbReference type="InterPro" id="IPR011992">
    <property type="entry name" value="EF-hand-dom_pair"/>
</dbReference>
<feature type="domain" description="EF-hand" evidence="2">
    <location>
        <begin position="78"/>
        <end position="108"/>
    </location>
</feature>
<keyword evidence="1" id="KW-0732">Signal</keyword>
<organism evidence="3 4">
    <name type="scientific">Agrilutibacter solisilvae</name>
    <dbReference type="NCBI Taxonomy" id="2763317"/>
    <lineage>
        <taxon>Bacteria</taxon>
        <taxon>Pseudomonadati</taxon>
        <taxon>Pseudomonadota</taxon>
        <taxon>Gammaproteobacteria</taxon>
        <taxon>Lysobacterales</taxon>
        <taxon>Lysobacteraceae</taxon>
        <taxon>Agrilutibacter</taxon>
    </lineage>
</organism>
<dbReference type="PROSITE" id="PS00018">
    <property type="entry name" value="EF_HAND_1"/>
    <property type="match status" value="2"/>
</dbReference>
<dbReference type="CDD" id="cd00051">
    <property type="entry name" value="EFh"/>
    <property type="match status" value="1"/>
</dbReference>
<sequence>MAVLAVAASLSAPAAMAQVTGTDQYVARMDIDRDGRVALTEYQAWMGYAFERMDRNGDGQLTADELPGGRGAAISLSAHRETLAAAFRRQDANRDGFLSARELAAPPQ</sequence>
<evidence type="ECO:0000256" key="1">
    <source>
        <dbReference type="SAM" id="SignalP"/>
    </source>
</evidence>
<proteinExistence type="predicted"/>
<dbReference type="Pfam" id="PF13202">
    <property type="entry name" value="EF-hand_5"/>
    <property type="match status" value="2"/>
</dbReference>
<dbReference type="KEGG" id="lsf:I8J32_005050"/>
<gene>
    <name evidence="3" type="ORF">I8J32_005050</name>
</gene>
<evidence type="ECO:0000259" key="2">
    <source>
        <dbReference type="PROSITE" id="PS50222"/>
    </source>
</evidence>
<dbReference type="Gene3D" id="1.10.238.10">
    <property type="entry name" value="EF-hand"/>
    <property type="match status" value="1"/>
</dbReference>
<dbReference type="AlphaFoldDB" id="A0A974Y218"/>
<dbReference type="PROSITE" id="PS50222">
    <property type="entry name" value="EF_HAND_2"/>
    <property type="match status" value="1"/>
</dbReference>
<dbReference type="SUPFAM" id="SSF47473">
    <property type="entry name" value="EF-hand"/>
    <property type="match status" value="1"/>
</dbReference>